<dbReference type="CDD" id="cd00338">
    <property type="entry name" value="Ser_Recombinase"/>
    <property type="match status" value="1"/>
</dbReference>
<sequence length="429" mass="49664">MRVTIIKPTVNHQKKKKRVCAYARVSTDSLSQGESLENQIQYYENIISNNLEYEFVGVFADRGITGTTENRPEFQRMLELCRSGNIDLIITKSVSRFARNTAIILQTVRELKDIGVEIRFEKENIDTLSGDGELMLTILSSFAQEESKNVSDNINWRFKQKFQRGELVINEKRFLGYDKNQYGDLIINEKEAKVVRRIFEDYLSGKGSFTIAKELEKEEIATAVGGKWSGTTILKILKNEKYRGDAILQKYYTPNHLTKTKVKNNGQVDSYYIEDNHSAIITREMWEQVQEEIKRRAESKGNIQGDTDKYKRRYPLTGMLYCSKCGSSLIRRTWNSKFNCKKIVWQCSNYIRNGKGACEGTRIDDETVSRLNIKEPIIVKEEIKNGKKYYSYTSKDKQRRFSTNITTAEKENGSLLQSINRPVRTVIKL</sequence>
<evidence type="ECO:0000259" key="2">
    <source>
        <dbReference type="PROSITE" id="PS51737"/>
    </source>
</evidence>
<reference evidence="3 4" key="1">
    <citation type="submission" date="2016-05" db="EMBL/GenBank/DDBJ databases">
        <title>Microbial solvent formation.</title>
        <authorList>
            <person name="Poehlein A."/>
            <person name="Montoya Solano J.D."/>
            <person name="Flitsch S."/>
            <person name="Krabben P."/>
            <person name="Duerre P."/>
            <person name="Daniel R."/>
        </authorList>
    </citation>
    <scope>NUCLEOTIDE SEQUENCE [LARGE SCALE GENOMIC DNA]</scope>
    <source>
        <strain evidence="3 4">DSM 53</strain>
    </source>
</reference>
<dbReference type="SMART" id="SM00857">
    <property type="entry name" value="Resolvase"/>
    <property type="match status" value="1"/>
</dbReference>
<dbReference type="PROSITE" id="PS51736">
    <property type="entry name" value="RECOMBINASES_3"/>
    <property type="match status" value="1"/>
</dbReference>
<dbReference type="InterPro" id="IPR006119">
    <property type="entry name" value="Resolv_N"/>
</dbReference>
<dbReference type="Gene3D" id="3.40.50.1390">
    <property type="entry name" value="Resolvase, N-terminal catalytic domain"/>
    <property type="match status" value="1"/>
</dbReference>
<dbReference type="SUPFAM" id="SSF53041">
    <property type="entry name" value="Resolvase-like"/>
    <property type="match status" value="1"/>
</dbReference>
<evidence type="ECO:0000313" key="4">
    <source>
        <dbReference type="Proteomes" id="UP000190973"/>
    </source>
</evidence>
<accession>A0A1S8RZ40</accession>
<protein>
    <submittedName>
        <fullName evidence="3">Transposon gamma-delta resolvase</fullName>
    </submittedName>
</protein>
<organism evidence="3 4">
    <name type="scientific">Clostridium beijerinckii</name>
    <name type="common">Clostridium MP</name>
    <dbReference type="NCBI Taxonomy" id="1520"/>
    <lineage>
        <taxon>Bacteria</taxon>
        <taxon>Bacillati</taxon>
        <taxon>Bacillota</taxon>
        <taxon>Clostridia</taxon>
        <taxon>Eubacteriales</taxon>
        <taxon>Clostridiaceae</taxon>
        <taxon>Clostridium</taxon>
    </lineage>
</organism>
<evidence type="ECO:0000259" key="1">
    <source>
        <dbReference type="PROSITE" id="PS51736"/>
    </source>
</evidence>
<feature type="domain" description="Resolvase/invertase-type recombinase catalytic" evidence="1">
    <location>
        <begin position="18"/>
        <end position="165"/>
    </location>
</feature>
<dbReference type="Pfam" id="PF00239">
    <property type="entry name" value="Resolvase"/>
    <property type="match status" value="1"/>
</dbReference>
<dbReference type="PANTHER" id="PTHR30461:SF23">
    <property type="entry name" value="DNA RECOMBINASE-RELATED"/>
    <property type="match status" value="1"/>
</dbReference>
<dbReference type="EMBL" id="LZZI01000103">
    <property type="protein sequence ID" value="OOM58473.1"/>
    <property type="molecule type" value="Genomic_DNA"/>
</dbReference>
<dbReference type="GO" id="GO:0000150">
    <property type="term" value="F:DNA strand exchange activity"/>
    <property type="evidence" value="ECO:0007669"/>
    <property type="project" value="InterPro"/>
</dbReference>
<dbReference type="Proteomes" id="UP000190973">
    <property type="component" value="Unassembled WGS sequence"/>
</dbReference>
<dbReference type="InterPro" id="IPR011109">
    <property type="entry name" value="DNA_bind_recombinase_dom"/>
</dbReference>
<dbReference type="AlphaFoldDB" id="A0A1S8RZ40"/>
<dbReference type="InterPro" id="IPR036162">
    <property type="entry name" value="Resolvase-like_N_sf"/>
</dbReference>
<feature type="domain" description="Recombinase" evidence="2">
    <location>
        <begin position="174"/>
        <end position="299"/>
    </location>
</feature>
<dbReference type="Pfam" id="PF07508">
    <property type="entry name" value="Recombinase"/>
    <property type="match status" value="1"/>
</dbReference>
<dbReference type="Pfam" id="PF13408">
    <property type="entry name" value="Zn_ribbon_recom"/>
    <property type="match status" value="1"/>
</dbReference>
<comment type="caution">
    <text evidence="3">The sequence shown here is derived from an EMBL/GenBank/DDBJ whole genome shotgun (WGS) entry which is preliminary data.</text>
</comment>
<dbReference type="PROSITE" id="PS51737">
    <property type="entry name" value="RECOMBINASE_DNA_BIND"/>
    <property type="match status" value="1"/>
</dbReference>
<dbReference type="Gene3D" id="3.90.1750.20">
    <property type="entry name" value="Putative Large Serine Recombinase, Chain B, Domain 2"/>
    <property type="match status" value="1"/>
</dbReference>
<dbReference type="GO" id="GO:0003677">
    <property type="term" value="F:DNA binding"/>
    <property type="evidence" value="ECO:0007669"/>
    <property type="project" value="InterPro"/>
</dbReference>
<proteinExistence type="predicted"/>
<dbReference type="RefSeq" id="WP_077840337.1">
    <property type="nucleotide sequence ID" value="NZ_JABTAE010000001.1"/>
</dbReference>
<dbReference type="PANTHER" id="PTHR30461">
    <property type="entry name" value="DNA-INVERTASE FROM LAMBDOID PROPHAGE"/>
    <property type="match status" value="1"/>
</dbReference>
<dbReference type="InterPro" id="IPR038109">
    <property type="entry name" value="DNA_bind_recomb_sf"/>
</dbReference>
<gene>
    <name evidence="3" type="primary">tnpR</name>
    <name evidence="3" type="ORF">CLBCK_40510</name>
</gene>
<dbReference type="InterPro" id="IPR025827">
    <property type="entry name" value="Zn_ribbon_recom_dom"/>
</dbReference>
<dbReference type="InterPro" id="IPR050639">
    <property type="entry name" value="SSR_resolvase"/>
</dbReference>
<name>A0A1S8RZ40_CLOBE</name>
<evidence type="ECO:0000313" key="3">
    <source>
        <dbReference type="EMBL" id="OOM58473.1"/>
    </source>
</evidence>